<organism evidence="2 3">
    <name type="scientific">Nocardia cyriacigeorgica (strain GUH-2)</name>
    <dbReference type="NCBI Taxonomy" id="1127134"/>
    <lineage>
        <taxon>Bacteria</taxon>
        <taxon>Bacillati</taxon>
        <taxon>Actinomycetota</taxon>
        <taxon>Actinomycetes</taxon>
        <taxon>Mycobacteriales</taxon>
        <taxon>Nocardiaceae</taxon>
        <taxon>Nocardia</taxon>
    </lineage>
</organism>
<evidence type="ECO:0000256" key="1">
    <source>
        <dbReference type="SAM" id="MobiDB-lite"/>
    </source>
</evidence>
<reference evidence="2 3" key="1">
    <citation type="journal article" date="2012" name="J. Bacteriol.">
        <title>Genome sequence of the human- and animal-pathogenic strain Nocardia cyriacigeorgica GUH-2.</title>
        <authorList>
            <person name="Zoropogui A."/>
            <person name="Pujic P."/>
            <person name="Normand P."/>
            <person name="Barbe V."/>
            <person name="Beaman B."/>
            <person name="Beaman L."/>
            <person name="Boiron P."/>
            <person name="Colinon C."/>
            <person name="Deredjian A."/>
            <person name="Graindorge A."/>
            <person name="Mangenot S."/>
            <person name="Nazaret S."/>
            <person name="Neto M."/>
            <person name="Petit S."/>
            <person name="Roche D."/>
            <person name="Vallenet D."/>
            <person name="Rodriguez-Nava V."/>
            <person name="Richard Y."/>
            <person name="Cournoyer B."/>
            <person name="Blaha D."/>
        </authorList>
    </citation>
    <scope>NUCLEOTIDE SEQUENCE [LARGE SCALE GENOMIC DNA]</scope>
    <source>
        <strain evidence="2 3">GUH-2</strain>
    </source>
</reference>
<name>H6R9D7_NOCCG</name>
<dbReference type="Proteomes" id="UP000008190">
    <property type="component" value="Chromosome"/>
</dbReference>
<dbReference type="HOGENOM" id="CLU_2992166_0_0_11"/>
<gene>
    <name evidence="2" type="ordered locus">NOCYR_4159</name>
</gene>
<dbReference type="AlphaFoldDB" id="H6R9D7"/>
<protein>
    <submittedName>
        <fullName evidence="2">Uncharacterized protein</fullName>
    </submittedName>
</protein>
<dbReference type="EMBL" id="FO082843">
    <property type="protein sequence ID" value="CCF64918.1"/>
    <property type="molecule type" value="Genomic_DNA"/>
</dbReference>
<sequence>MGDLTTTLKPQVEVMKRSPETLESLIRKLPDTTALAPPPVERPKPQRARQLDAEEVA</sequence>
<evidence type="ECO:0000313" key="3">
    <source>
        <dbReference type="Proteomes" id="UP000008190"/>
    </source>
</evidence>
<accession>H6R9D7</accession>
<feature type="compositionally biased region" description="Basic and acidic residues" evidence="1">
    <location>
        <begin position="41"/>
        <end position="57"/>
    </location>
</feature>
<feature type="region of interest" description="Disordered" evidence="1">
    <location>
        <begin position="28"/>
        <end position="57"/>
    </location>
</feature>
<keyword evidence="3" id="KW-1185">Reference proteome</keyword>
<evidence type="ECO:0000313" key="2">
    <source>
        <dbReference type="EMBL" id="CCF64918.1"/>
    </source>
</evidence>
<dbReference type="KEGG" id="ncy:NOCYR_4159"/>
<proteinExistence type="predicted"/>